<dbReference type="Pfam" id="PF00132">
    <property type="entry name" value="Hexapep"/>
    <property type="match status" value="1"/>
</dbReference>
<dbReference type="InterPro" id="IPR051159">
    <property type="entry name" value="Hexapeptide_acetyltransf"/>
</dbReference>
<name>A0A074KVK9_9BACT</name>
<organism evidence="3 4">
    <name type="scientific">Anditalea andensis</name>
    <dbReference type="NCBI Taxonomy" id="1048983"/>
    <lineage>
        <taxon>Bacteria</taxon>
        <taxon>Pseudomonadati</taxon>
        <taxon>Bacteroidota</taxon>
        <taxon>Cytophagia</taxon>
        <taxon>Cytophagales</taxon>
        <taxon>Cytophagaceae</taxon>
        <taxon>Anditalea</taxon>
    </lineage>
</organism>
<dbReference type="InterPro" id="IPR001451">
    <property type="entry name" value="Hexapep"/>
</dbReference>
<dbReference type="STRING" id="1048983.EL17_16195"/>
<dbReference type="OrthoDB" id="9814490at2"/>
<evidence type="ECO:0000313" key="4">
    <source>
        <dbReference type="Proteomes" id="UP000027821"/>
    </source>
</evidence>
<reference evidence="3 4" key="1">
    <citation type="submission" date="2014-04" db="EMBL/GenBank/DDBJ databases">
        <title>Characterization and application of a salt tolerant electro-active bacterium.</title>
        <authorList>
            <person name="Yang L."/>
            <person name="Wei S."/>
            <person name="Tay Q.X.M."/>
        </authorList>
    </citation>
    <scope>NUCLEOTIDE SEQUENCE [LARGE SCALE GENOMIC DNA]</scope>
    <source>
        <strain evidence="3 4">LY1</strain>
    </source>
</reference>
<dbReference type="RefSeq" id="WP_035076669.1">
    <property type="nucleotide sequence ID" value="NZ_JMIH01000024.1"/>
</dbReference>
<dbReference type="AlphaFoldDB" id="A0A074KVK9"/>
<proteinExistence type="inferred from homology"/>
<evidence type="ECO:0000256" key="2">
    <source>
        <dbReference type="ARBA" id="ARBA00022679"/>
    </source>
</evidence>
<evidence type="ECO:0000256" key="1">
    <source>
        <dbReference type="ARBA" id="ARBA00007274"/>
    </source>
</evidence>
<keyword evidence="2 3" id="KW-0808">Transferase</keyword>
<gene>
    <name evidence="3" type="ORF">EL17_16195</name>
</gene>
<dbReference type="SUPFAM" id="SSF51161">
    <property type="entry name" value="Trimeric LpxA-like enzymes"/>
    <property type="match status" value="1"/>
</dbReference>
<keyword evidence="4" id="KW-1185">Reference proteome</keyword>
<dbReference type="GO" id="GO:0008374">
    <property type="term" value="F:O-acyltransferase activity"/>
    <property type="evidence" value="ECO:0007669"/>
    <property type="project" value="TreeGrafter"/>
</dbReference>
<dbReference type="GO" id="GO:0005829">
    <property type="term" value="C:cytosol"/>
    <property type="evidence" value="ECO:0007669"/>
    <property type="project" value="TreeGrafter"/>
</dbReference>
<dbReference type="Gene3D" id="2.160.10.10">
    <property type="entry name" value="Hexapeptide repeat proteins"/>
    <property type="match status" value="1"/>
</dbReference>
<sequence length="190" mass="21259">MVNQDTLTGPSFSLSNRLARVSWNITYMIFFKYTPHPFFKWRSLLLKLFGAKVGKGVHIYPKAKIWAPWNLEIGTQSSIANGANVYCQGRITIGDRTIISQGVHLVSGTHDYTDYGFPLITKPIHIGDLVWIASDVFIHPGVVIGNGCVIGARSVVNKNLPSWMVCSGHPCIPIKERKLFKNIPKEALFY</sequence>
<dbReference type="PANTHER" id="PTHR23416">
    <property type="entry name" value="SIALIC ACID SYNTHASE-RELATED"/>
    <property type="match status" value="1"/>
</dbReference>
<comment type="similarity">
    <text evidence="1">Belongs to the transferase hexapeptide repeat family.</text>
</comment>
<dbReference type="Proteomes" id="UP000027821">
    <property type="component" value="Unassembled WGS sequence"/>
</dbReference>
<dbReference type="PANTHER" id="PTHR23416:SF23">
    <property type="entry name" value="ACETYLTRANSFERASE C18B11.09C-RELATED"/>
    <property type="match status" value="1"/>
</dbReference>
<dbReference type="CDD" id="cd05825">
    <property type="entry name" value="LbH_wcaF_like"/>
    <property type="match status" value="1"/>
</dbReference>
<dbReference type="eggNOG" id="COG0110">
    <property type="taxonomic scope" value="Bacteria"/>
</dbReference>
<protein>
    <submittedName>
        <fullName evidence="3">Acetyltransferase</fullName>
    </submittedName>
</protein>
<accession>A0A074KVK9</accession>
<evidence type="ECO:0000313" key="3">
    <source>
        <dbReference type="EMBL" id="KEO72290.1"/>
    </source>
</evidence>
<comment type="caution">
    <text evidence="3">The sequence shown here is derived from an EMBL/GenBank/DDBJ whole genome shotgun (WGS) entry which is preliminary data.</text>
</comment>
<dbReference type="InterPro" id="IPR011004">
    <property type="entry name" value="Trimer_LpxA-like_sf"/>
</dbReference>
<dbReference type="EMBL" id="JMIH01000024">
    <property type="protein sequence ID" value="KEO72290.1"/>
    <property type="molecule type" value="Genomic_DNA"/>
</dbReference>